<accession>A0A9P4NP97</accession>
<proteinExistence type="predicted"/>
<dbReference type="EMBL" id="MU007051">
    <property type="protein sequence ID" value="KAF2428998.1"/>
    <property type="molecule type" value="Genomic_DNA"/>
</dbReference>
<keyword evidence="1" id="KW-0175">Coiled coil</keyword>
<feature type="compositionally biased region" description="Low complexity" evidence="2">
    <location>
        <begin position="266"/>
        <end position="277"/>
    </location>
</feature>
<feature type="region of interest" description="Disordered" evidence="2">
    <location>
        <begin position="330"/>
        <end position="350"/>
    </location>
</feature>
<evidence type="ECO:0000256" key="2">
    <source>
        <dbReference type="SAM" id="MobiDB-lite"/>
    </source>
</evidence>
<evidence type="ECO:0000256" key="1">
    <source>
        <dbReference type="SAM" id="Coils"/>
    </source>
</evidence>
<organism evidence="3 4">
    <name type="scientific">Tothia fuscella</name>
    <dbReference type="NCBI Taxonomy" id="1048955"/>
    <lineage>
        <taxon>Eukaryota</taxon>
        <taxon>Fungi</taxon>
        <taxon>Dikarya</taxon>
        <taxon>Ascomycota</taxon>
        <taxon>Pezizomycotina</taxon>
        <taxon>Dothideomycetes</taxon>
        <taxon>Pleosporomycetidae</taxon>
        <taxon>Venturiales</taxon>
        <taxon>Cylindrosympodiaceae</taxon>
        <taxon>Tothia</taxon>
    </lineage>
</organism>
<dbReference type="AlphaFoldDB" id="A0A9P4NP97"/>
<protein>
    <submittedName>
        <fullName evidence="3">Uncharacterized protein</fullName>
    </submittedName>
</protein>
<evidence type="ECO:0000313" key="3">
    <source>
        <dbReference type="EMBL" id="KAF2428998.1"/>
    </source>
</evidence>
<comment type="caution">
    <text evidence="3">The sequence shown here is derived from an EMBL/GenBank/DDBJ whole genome shotgun (WGS) entry which is preliminary data.</text>
</comment>
<reference evidence="3" key="1">
    <citation type="journal article" date="2020" name="Stud. Mycol.">
        <title>101 Dothideomycetes genomes: a test case for predicting lifestyles and emergence of pathogens.</title>
        <authorList>
            <person name="Haridas S."/>
            <person name="Albert R."/>
            <person name="Binder M."/>
            <person name="Bloem J."/>
            <person name="Labutti K."/>
            <person name="Salamov A."/>
            <person name="Andreopoulos B."/>
            <person name="Baker S."/>
            <person name="Barry K."/>
            <person name="Bills G."/>
            <person name="Bluhm B."/>
            <person name="Cannon C."/>
            <person name="Castanera R."/>
            <person name="Culley D."/>
            <person name="Daum C."/>
            <person name="Ezra D."/>
            <person name="Gonzalez J."/>
            <person name="Henrissat B."/>
            <person name="Kuo A."/>
            <person name="Liang C."/>
            <person name="Lipzen A."/>
            <person name="Lutzoni F."/>
            <person name="Magnuson J."/>
            <person name="Mondo S."/>
            <person name="Nolan M."/>
            <person name="Ohm R."/>
            <person name="Pangilinan J."/>
            <person name="Park H.-J."/>
            <person name="Ramirez L."/>
            <person name="Alfaro M."/>
            <person name="Sun H."/>
            <person name="Tritt A."/>
            <person name="Yoshinaga Y."/>
            <person name="Zwiers L.-H."/>
            <person name="Turgeon B."/>
            <person name="Goodwin S."/>
            <person name="Spatafora J."/>
            <person name="Crous P."/>
            <person name="Grigoriev I."/>
        </authorList>
    </citation>
    <scope>NUCLEOTIDE SEQUENCE</scope>
    <source>
        <strain evidence="3">CBS 130266</strain>
    </source>
</reference>
<keyword evidence="4" id="KW-1185">Reference proteome</keyword>
<feature type="region of interest" description="Disordered" evidence="2">
    <location>
        <begin position="246"/>
        <end position="298"/>
    </location>
</feature>
<name>A0A9P4NP97_9PEZI</name>
<gene>
    <name evidence="3" type="ORF">EJ08DRAFT_309984</name>
</gene>
<dbReference type="Proteomes" id="UP000800235">
    <property type="component" value="Unassembled WGS sequence"/>
</dbReference>
<evidence type="ECO:0000313" key="4">
    <source>
        <dbReference type="Proteomes" id="UP000800235"/>
    </source>
</evidence>
<sequence length="350" mass="38990">MSQAQQPQTPPRNPPDLRTLQQVEAYLTWNLDGTNKLIDRLQERIADIEEKLRYGNLESAEKKRVRRARSKTIHKLKNCQKEVHMLQDSLVEIDGKVATQKQLMGIHNTLMTLATPLGASPFSPWLPTHVAALSSNSFGVQNLQSLHWRSSLTPYAYSAYPFTPFPYTPTPYCYAQTPYLPVMHSPYPFQSPYIFSPVPYGVNTAPAFSVPVPFDPSSITLHPTIKGPALAYRVFNVEHSNFVPNKTFRLSDPPKKANNVVTFDASSKSSPQRSDSPPASPSQKSFSNELSPTISEPPSRRYSAAAVDLLVCRLKKTSICGHLRNSSDLGVSKKTKSLAPSSRRYHVAPV</sequence>
<feature type="coiled-coil region" evidence="1">
    <location>
        <begin position="31"/>
        <end position="58"/>
    </location>
</feature>
<feature type="compositionally biased region" description="Polar residues" evidence="2">
    <location>
        <begin position="281"/>
        <end position="296"/>
    </location>
</feature>